<dbReference type="SUPFAM" id="SSF56784">
    <property type="entry name" value="HAD-like"/>
    <property type="match status" value="1"/>
</dbReference>
<dbReference type="InterPro" id="IPR036412">
    <property type="entry name" value="HAD-like_sf"/>
</dbReference>
<dbReference type="Gene3D" id="3.40.50.1000">
    <property type="entry name" value="HAD superfamily/HAD-like"/>
    <property type="match status" value="1"/>
</dbReference>
<dbReference type="Pfam" id="PF00702">
    <property type="entry name" value="Hydrolase"/>
    <property type="match status" value="1"/>
</dbReference>
<dbReference type="Proteomes" id="UP000001203">
    <property type="component" value="Chromosome circular"/>
</dbReference>
<dbReference type="InterPro" id="IPR044999">
    <property type="entry name" value="CbbY-like"/>
</dbReference>
<dbReference type="InterPro" id="IPR023214">
    <property type="entry name" value="HAD_sf"/>
</dbReference>
<dbReference type="PANTHER" id="PTHR42896:SF2">
    <property type="entry name" value="CBBY-LIKE PROTEIN"/>
    <property type="match status" value="1"/>
</dbReference>
<dbReference type="KEGG" id="cyt:cce_1761"/>
<keyword evidence="2" id="KW-1185">Reference proteome</keyword>
<protein>
    <submittedName>
        <fullName evidence="1">HAD-superfamily hydrolase, subfamily IA, variant 3</fullName>
    </submittedName>
</protein>
<gene>
    <name evidence="1" type="ordered locus">cce_1761</name>
</gene>
<dbReference type="EMBL" id="CP000806">
    <property type="protein sequence ID" value="ACB51111.1"/>
    <property type="molecule type" value="Genomic_DNA"/>
</dbReference>
<dbReference type="eggNOG" id="COG0637">
    <property type="taxonomic scope" value="Bacteria"/>
</dbReference>
<dbReference type="CDD" id="cd07528">
    <property type="entry name" value="HAD_CbbY-like"/>
    <property type="match status" value="1"/>
</dbReference>
<accession>B1WZF9</accession>
<dbReference type="NCBIfam" id="TIGR01509">
    <property type="entry name" value="HAD-SF-IA-v3"/>
    <property type="match status" value="1"/>
</dbReference>
<dbReference type="PRINTS" id="PR00413">
    <property type="entry name" value="HADHALOGNASE"/>
</dbReference>
<reference evidence="1 2" key="1">
    <citation type="journal article" date="2008" name="Proc. Natl. Acad. Sci. U.S.A.">
        <title>The genome of Cyanothece 51142, a unicellular diazotrophic cyanobacterium important in the marine nitrogen cycle.</title>
        <authorList>
            <person name="Welsh E.A."/>
            <person name="Liberton M."/>
            <person name="Stoeckel J."/>
            <person name="Loh T."/>
            <person name="Elvitigala T."/>
            <person name="Wang C."/>
            <person name="Wollam A."/>
            <person name="Fulton R.S."/>
            <person name="Clifton S.W."/>
            <person name="Jacobs J.M."/>
            <person name="Aurora R."/>
            <person name="Ghosh B.K."/>
            <person name="Sherman L.A."/>
            <person name="Smith R.D."/>
            <person name="Wilson R.K."/>
            <person name="Pakrasi H.B."/>
        </authorList>
    </citation>
    <scope>NUCLEOTIDE SEQUENCE [LARGE SCALE GENOMIC DNA]</scope>
    <source>
        <strain evidence="2">ATCC 51142 / BH68</strain>
    </source>
</reference>
<evidence type="ECO:0000313" key="2">
    <source>
        <dbReference type="Proteomes" id="UP000001203"/>
    </source>
</evidence>
<proteinExistence type="predicted"/>
<dbReference type="Gene3D" id="1.10.150.240">
    <property type="entry name" value="Putative phosphatase, domain 2"/>
    <property type="match status" value="1"/>
</dbReference>
<dbReference type="PANTHER" id="PTHR42896">
    <property type="entry name" value="XYLULOSE-1,5-BISPHOSPHATE (XUBP) PHOSPHATASE"/>
    <property type="match status" value="1"/>
</dbReference>
<evidence type="ECO:0000313" key="1">
    <source>
        <dbReference type="EMBL" id="ACB51111.1"/>
    </source>
</evidence>
<dbReference type="SFLD" id="SFLDS00003">
    <property type="entry name" value="Haloacid_Dehalogenase"/>
    <property type="match status" value="1"/>
</dbReference>
<name>B1WZF9_CROS5</name>
<organism evidence="1 2">
    <name type="scientific">Crocosphaera subtropica (strain ATCC 51142 / BH68)</name>
    <name type="common">Cyanothece sp. (strain ATCC 51142)</name>
    <dbReference type="NCBI Taxonomy" id="43989"/>
    <lineage>
        <taxon>Bacteria</taxon>
        <taxon>Bacillati</taxon>
        <taxon>Cyanobacteriota</taxon>
        <taxon>Cyanophyceae</taxon>
        <taxon>Oscillatoriophycideae</taxon>
        <taxon>Chroococcales</taxon>
        <taxon>Aphanothecaceae</taxon>
        <taxon>Crocosphaera</taxon>
        <taxon>Crocosphaera subtropica</taxon>
    </lineage>
</organism>
<dbReference type="SFLD" id="SFLDF00035">
    <property type="entry name" value="phosphoglycolate_phosphatase"/>
    <property type="match status" value="1"/>
</dbReference>
<dbReference type="InterPro" id="IPR006439">
    <property type="entry name" value="HAD-SF_hydro_IA"/>
</dbReference>
<dbReference type="InterPro" id="IPR023198">
    <property type="entry name" value="PGP-like_dom2"/>
</dbReference>
<dbReference type="AlphaFoldDB" id="B1WZF9"/>
<dbReference type="HOGENOM" id="CLU_045011_0_2_3"/>
<dbReference type="SFLD" id="SFLDG01129">
    <property type="entry name" value="C1.5:_HAD__Beta-PGM__Phosphata"/>
    <property type="match status" value="1"/>
</dbReference>
<dbReference type="GO" id="GO:0016787">
    <property type="term" value="F:hydrolase activity"/>
    <property type="evidence" value="ECO:0007669"/>
    <property type="project" value="UniProtKB-KW"/>
</dbReference>
<keyword evidence="1" id="KW-0378">Hydrolase</keyword>
<dbReference type="STRING" id="43989.cce_1761"/>
<sequence>MRDWVNLAVGSRGGRGSRGSREWGVWGENINLINLFNTFNQLIMRELKALIFDVDGTLAETERDGHRIAFNRAFAEANLNWIWSESLYGELLEISGGKERIRYYLQQYHPDLMEDLDTLIPQLHQDKTNHYRHLLSLGEIQLRPGVKRLIEEAYQEGIRLAIATTSTLANALALIEKHLNPQWFEVIAAGDIVPNKKPAPDIYNYVLNKMQLSPDQCLVFEDSFHGLQASFDAGLQTVITLHDYTKHQDFSLASVVLNHLGEPNNNFKIFKGDMNNKGYLDLELCQKLIINY</sequence>
<dbReference type="SFLD" id="SFLDG01135">
    <property type="entry name" value="C1.5.6:_HAD__Beta-PGM__Phospha"/>
    <property type="match status" value="1"/>
</dbReference>